<dbReference type="SUPFAM" id="SSF49363">
    <property type="entry name" value="Purple acid phosphatase, N-terminal domain"/>
    <property type="match status" value="1"/>
</dbReference>
<evidence type="ECO:0000259" key="3">
    <source>
        <dbReference type="Pfam" id="PF00149"/>
    </source>
</evidence>
<dbReference type="EMBL" id="JAUSUR010000006">
    <property type="protein sequence ID" value="MDQ0362364.1"/>
    <property type="molecule type" value="Genomic_DNA"/>
</dbReference>
<dbReference type="InterPro" id="IPR008963">
    <property type="entry name" value="Purple_acid_Pase-like_N"/>
</dbReference>
<evidence type="ECO:0000259" key="4">
    <source>
        <dbReference type="Pfam" id="PF16656"/>
    </source>
</evidence>
<sequence>MKKIRLLLISFVVVVAAFVGLIDTKEDAPTASVSAAEPALASTELVSDSMKWTYLDDQTTDPNKGTWYEEWNKKNGWVYSHQWLDWGEYPQEFSDATWKKHTGSPKFSTDASIADAATLDAKDGKAGPTYFFRYLFDLPNPEDVKTIKIVVRYNDAMILYLNGKSVDSFFNIPTSNYKNNLEYGCQEKVDGNSAKAVLGDDGQYYFEETIYMEDVSSLVDEWNPELREFAIAAEIHCSDENDTDAYFELVSFELNPAESELAETEAVKSVAVNTGADENSVNFAWYAKSNAPGYVQIAEGSDTSGAFPLDQAVSIPSTQANEAYTKFYSSTYYSNKATYSGIEPGKSYVYRVGSDDGWSQTYELKTQDISDGYEVIFLSDAQIGTGTVLTDRLGWSTTLDKAFGAFPNTSFIANTGDFVDVATKENEYDAYFYPSQLNNYPTATAVGNHDVSANYGHHFNEPNASTLGASAANSNYYFTYGNVLYMVLNTSNTNNAEHRQFMEDTMAATAGQDYDWTVVMFHQSIYASGKQSTYEDAWTRQEQLVPAFDDLGIDIVLMGHDHCYARTYQMKNFSPVEGVTYEDEAKTVAVDPEGTLYLTTSSASGSKYYDLVEEYAYLAHREQSYVPTFSHLTFTEDTFTMSAYRTDTMEEFDTYTIKKTKTDESKVITPPAASTAPKAGDTTSVNTLMWVLLASGFALSALYLRKQSKKS</sequence>
<feature type="domain" description="Calcineurin-like phosphoesterase" evidence="3">
    <location>
        <begin position="394"/>
        <end position="564"/>
    </location>
</feature>
<feature type="transmembrane region" description="Helical" evidence="2">
    <location>
        <begin position="687"/>
        <end position="704"/>
    </location>
</feature>
<keyword evidence="2" id="KW-0812">Transmembrane</keyword>
<dbReference type="Proteomes" id="UP001230220">
    <property type="component" value="Unassembled WGS sequence"/>
</dbReference>
<evidence type="ECO:0000313" key="6">
    <source>
        <dbReference type="Proteomes" id="UP001230220"/>
    </source>
</evidence>
<name>A0ABU0E642_9FIRM</name>
<organism evidence="5 6">
    <name type="scientific">Breznakia pachnodae</name>
    <dbReference type="NCBI Taxonomy" id="265178"/>
    <lineage>
        <taxon>Bacteria</taxon>
        <taxon>Bacillati</taxon>
        <taxon>Bacillota</taxon>
        <taxon>Erysipelotrichia</taxon>
        <taxon>Erysipelotrichales</taxon>
        <taxon>Erysipelotrichaceae</taxon>
        <taxon>Breznakia</taxon>
    </lineage>
</organism>
<feature type="domain" description="Purple acid phosphatase N-terminal" evidence="4">
    <location>
        <begin position="271"/>
        <end position="366"/>
    </location>
</feature>
<evidence type="ECO:0000256" key="1">
    <source>
        <dbReference type="ARBA" id="ARBA00022729"/>
    </source>
</evidence>
<dbReference type="PANTHER" id="PTHR45867">
    <property type="entry name" value="PURPLE ACID PHOSPHATASE"/>
    <property type="match status" value="1"/>
</dbReference>
<keyword evidence="1" id="KW-0732">Signal</keyword>
<keyword evidence="2" id="KW-0472">Membrane</keyword>
<dbReference type="InterPro" id="IPR015914">
    <property type="entry name" value="PAPs_N"/>
</dbReference>
<keyword evidence="6" id="KW-1185">Reference proteome</keyword>
<evidence type="ECO:0000256" key="2">
    <source>
        <dbReference type="SAM" id="Phobius"/>
    </source>
</evidence>
<protein>
    <submittedName>
        <fullName evidence="5">Uncharacterized protein</fullName>
    </submittedName>
</protein>
<dbReference type="InterPro" id="IPR029052">
    <property type="entry name" value="Metallo-depent_PP-like"/>
</dbReference>
<dbReference type="Gene3D" id="3.60.21.10">
    <property type="match status" value="1"/>
</dbReference>
<dbReference type="RefSeq" id="WP_307409918.1">
    <property type="nucleotide sequence ID" value="NZ_JAUSUR010000006.1"/>
</dbReference>
<reference evidence="5 6" key="1">
    <citation type="submission" date="2023-07" db="EMBL/GenBank/DDBJ databases">
        <title>Genomic Encyclopedia of Type Strains, Phase IV (KMG-IV): sequencing the most valuable type-strain genomes for metagenomic binning, comparative biology and taxonomic classification.</title>
        <authorList>
            <person name="Goeker M."/>
        </authorList>
    </citation>
    <scope>NUCLEOTIDE SEQUENCE [LARGE SCALE GENOMIC DNA]</scope>
    <source>
        <strain evidence="5 6">DSM 16784</strain>
    </source>
</reference>
<accession>A0ABU0E642</accession>
<dbReference type="Pfam" id="PF00149">
    <property type="entry name" value="Metallophos"/>
    <property type="match status" value="1"/>
</dbReference>
<dbReference type="Pfam" id="PF16656">
    <property type="entry name" value="Pur_ac_phosph_N"/>
    <property type="match status" value="1"/>
</dbReference>
<dbReference type="PANTHER" id="PTHR45867:SF3">
    <property type="entry name" value="ACID PHOSPHATASE TYPE 7"/>
    <property type="match status" value="1"/>
</dbReference>
<dbReference type="InterPro" id="IPR004843">
    <property type="entry name" value="Calcineurin-like_PHP"/>
</dbReference>
<dbReference type="Gene3D" id="2.60.40.380">
    <property type="entry name" value="Purple acid phosphatase-like, N-terminal"/>
    <property type="match status" value="1"/>
</dbReference>
<keyword evidence="2" id="KW-1133">Transmembrane helix</keyword>
<evidence type="ECO:0000313" key="5">
    <source>
        <dbReference type="EMBL" id="MDQ0362364.1"/>
    </source>
</evidence>
<gene>
    <name evidence="5" type="ORF">J2S15_003118</name>
</gene>
<proteinExistence type="predicted"/>
<dbReference type="SUPFAM" id="SSF56300">
    <property type="entry name" value="Metallo-dependent phosphatases"/>
    <property type="match status" value="1"/>
</dbReference>
<comment type="caution">
    <text evidence="5">The sequence shown here is derived from an EMBL/GenBank/DDBJ whole genome shotgun (WGS) entry which is preliminary data.</text>
</comment>